<evidence type="ECO:0000313" key="15">
    <source>
        <dbReference type="Proteomes" id="UP000585474"/>
    </source>
</evidence>
<comment type="function">
    <text evidence="11">E3 ubiquitin-protein ligase.</text>
</comment>
<feature type="domain" description="RING-type" evidence="13">
    <location>
        <begin position="30"/>
        <end position="77"/>
    </location>
</feature>
<evidence type="ECO:0000256" key="8">
    <source>
        <dbReference type="ARBA" id="ARBA00022833"/>
    </source>
</evidence>
<dbReference type="GO" id="GO:0061630">
    <property type="term" value="F:ubiquitin protein ligase activity"/>
    <property type="evidence" value="ECO:0007669"/>
    <property type="project" value="UniProtKB-UniRule"/>
</dbReference>
<keyword evidence="7 11" id="KW-0833">Ubl conjugation pathway</keyword>
<evidence type="ECO:0000256" key="9">
    <source>
        <dbReference type="ARBA" id="ARBA00023136"/>
    </source>
</evidence>
<comment type="pathway">
    <text evidence="3 11">Protein modification; protein ubiquitination.</text>
</comment>
<comment type="catalytic activity">
    <reaction evidence="1 11">
        <text>S-ubiquitinyl-[E2 ubiquitin-conjugating enzyme]-L-cysteine + [acceptor protein]-L-lysine = [E2 ubiquitin-conjugating enzyme]-L-cysteine + N(6)-ubiquitinyl-[acceptor protein]-L-lysine.</text>
        <dbReference type="EC" id="2.3.2.27"/>
    </reaction>
</comment>
<evidence type="ECO:0000256" key="2">
    <source>
        <dbReference type="ARBA" id="ARBA00004308"/>
    </source>
</evidence>
<evidence type="ECO:0000256" key="7">
    <source>
        <dbReference type="ARBA" id="ARBA00022786"/>
    </source>
</evidence>
<keyword evidence="15" id="KW-1185">Reference proteome</keyword>
<dbReference type="EC" id="2.3.2.27" evidence="11"/>
<dbReference type="GO" id="GO:0006511">
    <property type="term" value="P:ubiquitin-dependent protein catabolic process"/>
    <property type="evidence" value="ECO:0007669"/>
    <property type="project" value="UniProtKB-UniRule"/>
</dbReference>
<evidence type="ECO:0000256" key="12">
    <source>
        <dbReference type="SAM" id="MobiDB-lite"/>
    </source>
</evidence>
<gene>
    <name evidence="14" type="ORF">Acr_08g0002620</name>
</gene>
<dbReference type="Pfam" id="PF00097">
    <property type="entry name" value="zf-C3HC4"/>
    <property type="match status" value="1"/>
</dbReference>
<keyword evidence="9 11" id="KW-0472">Membrane</keyword>
<proteinExistence type="predicted"/>
<dbReference type="GO" id="GO:0016567">
    <property type="term" value="P:protein ubiquitination"/>
    <property type="evidence" value="ECO:0007669"/>
    <property type="project" value="UniProtKB-UniPathway"/>
</dbReference>
<dbReference type="InterPro" id="IPR017907">
    <property type="entry name" value="Znf_RING_CS"/>
</dbReference>
<evidence type="ECO:0000259" key="13">
    <source>
        <dbReference type="PROSITE" id="PS50089"/>
    </source>
</evidence>
<dbReference type="Gene3D" id="3.30.40.10">
    <property type="entry name" value="Zinc/RING finger domain, C3HC4 (zinc finger)"/>
    <property type="match status" value="1"/>
</dbReference>
<keyword evidence="4 11" id="KW-0808">Transferase</keyword>
<comment type="subcellular location">
    <subcellularLocation>
        <location evidence="2">Endomembrane system</location>
    </subcellularLocation>
    <subcellularLocation>
        <location evidence="11">Endoplasmic reticulum membrane</location>
        <topology evidence="11">Single-pass type IV membrane protein</topology>
    </subcellularLocation>
</comment>
<dbReference type="GO" id="GO:0008270">
    <property type="term" value="F:zinc ion binding"/>
    <property type="evidence" value="ECO:0007669"/>
    <property type="project" value="UniProtKB-KW"/>
</dbReference>
<dbReference type="InterPro" id="IPR013083">
    <property type="entry name" value="Znf_RING/FYVE/PHD"/>
</dbReference>
<keyword evidence="11" id="KW-0812">Transmembrane</keyword>
<feature type="region of interest" description="Disordered" evidence="12">
    <location>
        <begin position="87"/>
        <end position="112"/>
    </location>
</feature>
<dbReference type="Proteomes" id="UP000585474">
    <property type="component" value="Unassembled WGS sequence"/>
</dbReference>
<reference evidence="14 15" key="1">
    <citation type="submission" date="2019-07" db="EMBL/GenBank/DDBJ databases">
        <title>De Novo Assembly of kiwifruit Actinidia rufa.</title>
        <authorList>
            <person name="Sugita-Konishi S."/>
            <person name="Sato K."/>
            <person name="Mori E."/>
            <person name="Abe Y."/>
            <person name="Kisaki G."/>
            <person name="Hamano K."/>
            <person name="Suezawa K."/>
            <person name="Otani M."/>
            <person name="Fukuda T."/>
            <person name="Manabe T."/>
            <person name="Gomi K."/>
            <person name="Tabuchi M."/>
            <person name="Akimitsu K."/>
            <person name="Kataoka I."/>
        </authorList>
    </citation>
    <scope>NUCLEOTIDE SEQUENCE [LARGE SCALE GENOMIC DNA]</scope>
    <source>
        <strain evidence="15">cv. Fuchu</strain>
    </source>
</reference>
<dbReference type="GO" id="GO:0005789">
    <property type="term" value="C:endoplasmic reticulum membrane"/>
    <property type="evidence" value="ECO:0007669"/>
    <property type="project" value="UniProtKB-SubCell"/>
</dbReference>
<dbReference type="PROSITE" id="PS00518">
    <property type="entry name" value="ZF_RING_1"/>
    <property type="match status" value="1"/>
</dbReference>
<dbReference type="EMBL" id="BJWL01000008">
    <property type="protein sequence ID" value="GFY91866.1"/>
    <property type="molecule type" value="Genomic_DNA"/>
</dbReference>
<feature type="transmembrane region" description="Helical" evidence="11">
    <location>
        <begin position="215"/>
        <end position="233"/>
    </location>
</feature>
<dbReference type="SUPFAM" id="SSF57850">
    <property type="entry name" value="RING/U-box"/>
    <property type="match status" value="1"/>
</dbReference>
<dbReference type="InterPro" id="IPR018957">
    <property type="entry name" value="Znf_C3HC4_RING-type"/>
</dbReference>
<keyword evidence="6 10" id="KW-0863">Zinc-finger</keyword>
<dbReference type="PROSITE" id="PS50089">
    <property type="entry name" value="ZF_RING_2"/>
    <property type="match status" value="1"/>
</dbReference>
<evidence type="ECO:0000256" key="3">
    <source>
        <dbReference type="ARBA" id="ARBA00004906"/>
    </source>
</evidence>
<evidence type="ECO:0000256" key="5">
    <source>
        <dbReference type="ARBA" id="ARBA00022723"/>
    </source>
</evidence>
<comment type="domain">
    <text evidence="11">The RING-type zinc finger domain is responsible for E3 ligase activity.</text>
</comment>
<dbReference type="InterPro" id="IPR045103">
    <property type="entry name" value="RNF5/RNF185-like"/>
</dbReference>
<keyword evidence="11" id="KW-1133">Transmembrane helix</keyword>
<evidence type="ECO:0000256" key="10">
    <source>
        <dbReference type="PROSITE-ProRule" id="PRU00175"/>
    </source>
</evidence>
<comment type="caution">
    <text evidence="14">The sequence shown here is derived from an EMBL/GenBank/DDBJ whole genome shotgun (WGS) entry which is preliminary data.</text>
</comment>
<dbReference type="UniPathway" id="UPA00143"/>
<keyword evidence="8 11" id="KW-0862">Zinc</keyword>
<name>A0A7J0F070_9ERIC</name>
<sequence>MAFQKHFAHEWKSISAAAAEPETISGGFDCNICLDFACDPVVTLCGHLYCWPCIYKWVHLQSSSVDSHDHPQCPVCKAEISPSTVVPLYGRGNNSPNEKTDNEGKASSIGVAVPPRPPACGTKALMTISQPGQQLPYHNQRYSGYEEDNISPPSVSLGGNTTMRVFNPSVGVFGEMVYARVFGNSESLYAYPNSYHLTGSTSPRMRRQEMQADKSLNRITIFLFCCFLICLLLF</sequence>
<evidence type="ECO:0000256" key="4">
    <source>
        <dbReference type="ARBA" id="ARBA00022679"/>
    </source>
</evidence>
<dbReference type="PANTHER" id="PTHR12313">
    <property type="entry name" value="E3 UBIQUITIN-PROTEIN LIGASE RNF5-RELATED"/>
    <property type="match status" value="1"/>
</dbReference>
<dbReference type="AlphaFoldDB" id="A0A7J0F070"/>
<evidence type="ECO:0000256" key="1">
    <source>
        <dbReference type="ARBA" id="ARBA00000900"/>
    </source>
</evidence>
<dbReference type="SMART" id="SM00184">
    <property type="entry name" value="RING"/>
    <property type="match status" value="1"/>
</dbReference>
<protein>
    <recommendedName>
        <fullName evidence="11">E3 ubiquitin-protein ligase RMA</fullName>
        <ecNumber evidence="11">2.3.2.27</ecNumber>
    </recommendedName>
    <alternativeName>
        <fullName evidence="11">Protein RING membrane-anchor</fullName>
    </alternativeName>
    <alternativeName>
        <fullName evidence="11">RING-type E3 ubiquitin transferase RMA</fullName>
    </alternativeName>
</protein>
<evidence type="ECO:0000313" key="14">
    <source>
        <dbReference type="EMBL" id="GFY91866.1"/>
    </source>
</evidence>
<keyword evidence="5 11" id="KW-0479">Metal-binding</keyword>
<organism evidence="14 15">
    <name type="scientific">Actinidia rufa</name>
    <dbReference type="NCBI Taxonomy" id="165716"/>
    <lineage>
        <taxon>Eukaryota</taxon>
        <taxon>Viridiplantae</taxon>
        <taxon>Streptophyta</taxon>
        <taxon>Embryophyta</taxon>
        <taxon>Tracheophyta</taxon>
        <taxon>Spermatophyta</taxon>
        <taxon>Magnoliopsida</taxon>
        <taxon>eudicotyledons</taxon>
        <taxon>Gunneridae</taxon>
        <taxon>Pentapetalae</taxon>
        <taxon>asterids</taxon>
        <taxon>Ericales</taxon>
        <taxon>Actinidiaceae</taxon>
        <taxon>Actinidia</taxon>
    </lineage>
</organism>
<evidence type="ECO:0000256" key="11">
    <source>
        <dbReference type="RuleBase" id="RU369090"/>
    </source>
</evidence>
<keyword evidence="11" id="KW-0256">Endoplasmic reticulum</keyword>
<dbReference type="InterPro" id="IPR001841">
    <property type="entry name" value="Znf_RING"/>
</dbReference>
<dbReference type="OrthoDB" id="6270329at2759"/>
<accession>A0A7J0F070</accession>
<evidence type="ECO:0000256" key="6">
    <source>
        <dbReference type="ARBA" id="ARBA00022771"/>
    </source>
</evidence>